<evidence type="ECO:0000313" key="4">
    <source>
        <dbReference type="Proteomes" id="UP000326532"/>
    </source>
</evidence>
<keyword evidence="4" id="KW-1185">Reference proteome</keyword>
<feature type="compositionally biased region" description="Basic and acidic residues" evidence="2">
    <location>
        <begin position="83"/>
        <end position="93"/>
    </location>
</feature>
<dbReference type="SMART" id="SM00698">
    <property type="entry name" value="MORN"/>
    <property type="match status" value="12"/>
</dbReference>
<evidence type="ECO:0008006" key="5">
    <source>
        <dbReference type="Google" id="ProtNLM"/>
    </source>
</evidence>
<proteinExistence type="predicted"/>
<dbReference type="VEuPathDB" id="FungiDB:BDV34DRAFT_182674"/>
<name>A0A5N6D739_ASPPA</name>
<dbReference type="AlphaFoldDB" id="A0A5N6D739"/>
<protein>
    <recommendedName>
        <fullName evidence="5">MORN repeat protein</fullName>
    </recommendedName>
</protein>
<dbReference type="InterPro" id="IPR003409">
    <property type="entry name" value="MORN"/>
</dbReference>
<gene>
    <name evidence="3" type="ORF">BDV34DRAFT_182674</name>
</gene>
<feature type="compositionally biased region" description="Polar residues" evidence="2">
    <location>
        <begin position="10"/>
        <end position="30"/>
    </location>
</feature>
<evidence type="ECO:0000313" key="3">
    <source>
        <dbReference type="EMBL" id="KAB8200828.1"/>
    </source>
</evidence>
<evidence type="ECO:0000256" key="1">
    <source>
        <dbReference type="ARBA" id="ARBA00022737"/>
    </source>
</evidence>
<feature type="region of interest" description="Disordered" evidence="2">
    <location>
        <begin position="1"/>
        <end position="93"/>
    </location>
</feature>
<keyword evidence="1" id="KW-0677">Repeat</keyword>
<dbReference type="PANTHER" id="PTHR23084:SF179">
    <property type="entry name" value="OS10G0565000 PROTEIN"/>
    <property type="match status" value="1"/>
</dbReference>
<dbReference type="Gene3D" id="2.20.110.10">
    <property type="entry name" value="Histone H3 K4-specific methyltransferase SET7/9 N-terminal domain"/>
    <property type="match status" value="6"/>
</dbReference>
<reference evidence="3 4" key="1">
    <citation type="submission" date="2019-04" db="EMBL/GenBank/DDBJ databases">
        <title>Fungal friends and foes A comparative genomics study of 23 Aspergillus species from section Flavi.</title>
        <authorList>
            <consortium name="DOE Joint Genome Institute"/>
            <person name="Kjaerbolling I."/>
            <person name="Vesth T.C."/>
            <person name="Frisvad J.C."/>
            <person name="Nybo J.L."/>
            <person name="Theobald S."/>
            <person name="Kildgaard S."/>
            <person name="Petersen T.I."/>
            <person name="Kuo A."/>
            <person name="Sato A."/>
            <person name="Lyhne E.K."/>
            <person name="Kogle M.E."/>
            <person name="Wiebenga A."/>
            <person name="Kun R.S."/>
            <person name="Lubbers R.J."/>
            <person name="Makela M.R."/>
            <person name="Barry K."/>
            <person name="Chovatia M."/>
            <person name="Clum A."/>
            <person name="Daum C."/>
            <person name="Haridas S."/>
            <person name="He G."/>
            <person name="LaButti K."/>
            <person name="Lipzen A."/>
            <person name="Mondo S."/>
            <person name="Pangilinan J."/>
            <person name="Riley R."/>
            <person name="Salamov A."/>
            <person name="Simmons B.A."/>
            <person name="Magnuson J.K."/>
            <person name="Henrissat B."/>
            <person name="Mortensen U.H."/>
            <person name="Larsen T.O."/>
            <person name="De vries R.P."/>
            <person name="Grigoriev I.V."/>
            <person name="Machida M."/>
            <person name="Baker S.E."/>
            <person name="Andersen M.R."/>
        </authorList>
    </citation>
    <scope>NUCLEOTIDE SEQUENCE [LARGE SCALE GENOMIC DNA]</scope>
    <source>
        <strain evidence="3 4">CBS 117618</strain>
    </source>
</reference>
<dbReference type="SUPFAM" id="SSF82185">
    <property type="entry name" value="Histone H3 K4-specific methyltransferase SET7/9 N-terminal domain"/>
    <property type="match status" value="3"/>
</dbReference>
<accession>A0A5N6D739</accession>
<dbReference type="Proteomes" id="UP000326532">
    <property type="component" value="Unassembled WGS sequence"/>
</dbReference>
<organism evidence="3 4">
    <name type="scientific">Aspergillus parasiticus</name>
    <dbReference type="NCBI Taxonomy" id="5067"/>
    <lineage>
        <taxon>Eukaryota</taxon>
        <taxon>Fungi</taxon>
        <taxon>Dikarya</taxon>
        <taxon>Ascomycota</taxon>
        <taxon>Pezizomycotina</taxon>
        <taxon>Eurotiomycetes</taxon>
        <taxon>Eurotiomycetidae</taxon>
        <taxon>Eurotiales</taxon>
        <taxon>Aspergillaceae</taxon>
        <taxon>Aspergillus</taxon>
        <taxon>Aspergillus subgen. Circumdati</taxon>
    </lineage>
</organism>
<evidence type="ECO:0000256" key="2">
    <source>
        <dbReference type="SAM" id="MobiDB-lite"/>
    </source>
</evidence>
<sequence length="568" mass="63192">MEPNSLPRFSETSPSITPNTPVASASSRNMQQEDHRRAKSHGAGAVGEPSSTAQPVLSRPLRVNSCPEAVSPGGISTANLDSSGHEQVEIPPRESITYKDGFHENAYDGYGELTEAGVTYKGQLKNGKRHGLGEYTFTGGTYIGRFESNIIHGQGEIIYDNGTCYKGQFIRGEYDGQGEITYSDSSWYKGQFKRGKYNGQGELLGVDGTHYKGQFKDDKFELGEVTYKNGDFYKGQWKDDKPQPHGYTECIHSGASGKGQFKNGDMDGQGEVIYDDGTYRRGQFKQSELDGQGEETYSDGSSYKGQFKHGEYDGQGELICVDGTHYKGQFKDGEYDGQGELICVDGTHYKGQFKDGKYDGQGELISANGTHYKGQFKDDICDGQGEAICANGTHYKGQFKDNKPHGLGEATLSDGAQLKGQFKNHQYEGWPNQSSRGRPQQLVAVAQPNQPSPSVQRPTVRADPEVALRELFDRTGDPDPLINYLRKSPQKNCIELDKILLWAIEHKKKGKSNYKAMRNSLWQEYGRSLRYFSDNDPLRGKRDRENGQSVGEVQNNIKTVWRWEGLLP</sequence>
<dbReference type="PANTHER" id="PTHR23084">
    <property type="entry name" value="PHOSPHATIDYLINOSITOL-4-PHOSPHATE 5-KINASE RELATED"/>
    <property type="match status" value="1"/>
</dbReference>
<dbReference type="EMBL" id="ML735033">
    <property type="protein sequence ID" value="KAB8200828.1"/>
    <property type="molecule type" value="Genomic_DNA"/>
</dbReference>
<dbReference type="Pfam" id="PF02493">
    <property type="entry name" value="MORN"/>
    <property type="match status" value="13"/>
</dbReference>